<dbReference type="RefSeq" id="WP_119112538.1">
    <property type="nucleotide sequence ID" value="NZ_CBCSEO010000002.1"/>
</dbReference>
<protein>
    <submittedName>
        <fullName evidence="2">Uncharacterized protein</fullName>
    </submittedName>
</protein>
<feature type="transmembrane region" description="Helical" evidence="1">
    <location>
        <begin position="6"/>
        <end position="24"/>
    </location>
</feature>
<keyword evidence="3" id="KW-1185">Reference proteome</keyword>
<sequence>MDPFTFGIVATGIFGGSLVAFGLLEDVVQINETMVRLVLETCKYGGILYLLKVLYSSFFM</sequence>
<dbReference type="OrthoDB" id="2931716at2"/>
<reference evidence="2 3" key="1">
    <citation type="submission" date="2018-08" db="EMBL/GenBank/DDBJ databases">
        <title>Bacillus jemisoniae sp. nov., Bacillus chryseoplanitiae sp. nov., Bacillus resnikiae sp. nov., and Bacillus frankliniae sp. nov., isolated from Viking spacecraft and associated surfaces.</title>
        <authorList>
            <person name="Seuylemezian A."/>
            <person name="Vaishampayan P."/>
        </authorList>
    </citation>
    <scope>NUCLEOTIDE SEQUENCE [LARGE SCALE GENOMIC DNA]</scope>
    <source>
        <strain evidence="2 3">JJ-247</strain>
    </source>
</reference>
<evidence type="ECO:0000313" key="3">
    <source>
        <dbReference type="Proteomes" id="UP000265816"/>
    </source>
</evidence>
<comment type="caution">
    <text evidence="2">The sequence shown here is derived from an EMBL/GenBank/DDBJ whole genome shotgun (WGS) entry which is preliminary data.</text>
</comment>
<proteinExistence type="predicted"/>
<evidence type="ECO:0000313" key="2">
    <source>
        <dbReference type="EMBL" id="RID85685.1"/>
    </source>
</evidence>
<dbReference type="Proteomes" id="UP000265816">
    <property type="component" value="Unassembled WGS sequence"/>
</dbReference>
<keyword evidence="1" id="KW-1133">Transmembrane helix</keyword>
<gene>
    <name evidence="2" type="ORF">D1970_09025</name>
</gene>
<organism evidence="2 3">
    <name type="scientific">Mesobacillus zeae</name>
    <dbReference type="NCBI Taxonomy" id="1917180"/>
    <lineage>
        <taxon>Bacteria</taxon>
        <taxon>Bacillati</taxon>
        <taxon>Bacillota</taxon>
        <taxon>Bacilli</taxon>
        <taxon>Bacillales</taxon>
        <taxon>Bacillaceae</taxon>
        <taxon>Mesobacillus</taxon>
    </lineage>
</organism>
<accession>A0A398B6X2</accession>
<dbReference type="AlphaFoldDB" id="A0A398B6X2"/>
<keyword evidence="1" id="KW-0472">Membrane</keyword>
<evidence type="ECO:0000256" key="1">
    <source>
        <dbReference type="SAM" id="Phobius"/>
    </source>
</evidence>
<keyword evidence="1" id="KW-0812">Transmembrane</keyword>
<dbReference type="EMBL" id="QWVT01000015">
    <property type="protein sequence ID" value="RID85685.1"/>
    <property type="molecule type" value="Genomic_DNA"/>
</dbReference>
<name>A0A398B6X2_9BACI</name>